<dbReference type="GO" id="GO:0005634">
    <property type="term" value="C:nucleus"/>
    <property type="evidence" value="ECO:0007669"/>
    <property type="project" value="UniProtKB-SubCell"/>
</dbReference>
<evidence type="ECO:0000256" key="3">
    <source>
        <dbReference type="ARBA" id="ARBA00023015"/>
    </source>
</evidence>
<dbReference type="Pfam" id="PF14379">
    <property type="entry name" value="Myb_CC_LHEQLE"/>
    <property type="match status" value="1"/>
</dbReference>
<keyword evidence="6" id="KW-0539">Nucleus</keyword>
<name>A0A6N2KKK6_SALVM</name>
<keyword evidence="3" id="KW-0805">Transcription regulation</keyword>
<dbReference type="FunFam" id="1.10.10.60:FF:000002">
    <property type="entry name" value="Myb family transcription factor"/>
    <property type="match status" value="1"/>
</dbReference>
<organism evidence="9">
    <name type="scientific">Salix viminalis</name>
    <name type="common">Common osier</name>
    <name type="synonym">Basket willow</name>
    <dbReference type="NCBI Taxonomy" id="40686"/>
    <lineage>
        <taxon>Eukaryota</taxon>
        <taxon>Viridiplantae</taxon>
        <taxon>Streptophyta</taxon>
        <taxon>Embryophyta</taxon>
        <taxon>Tracheophyta</taxon>
        <taxon>Spermatophyta</taxon>
        <taxon>Magnoliopsida</taxon>
        <taxon>eudicotyledons</taxon>
        <taxon>Gunneridae</taxon>
        <taxon>Pentapetalae</taxon>
        <taxon>rosids</taxon>
        <taxon>fabids</taxon>
        <taxon>Malpighiales</taxon>
        <taxon>Salicaceae</taxon>
        <taxon>Saliceae</taxon>
        <taxon>Salix</taxon>
    </lineage>
</organism>
<proteinExistence type="inferred from homology"/>
<feature type="compositionally biased region" description="Low complexity" evidence="7">
    <location>
        <begin position="191"/>
        <end position="202"/>
    </location>
</feature>
<evidence type="ECO:0000256" key="4">
    <source>
        <dbReference type="ARBA" id="ARBA00023054"/>
    </source>
</evidence>
<evidence type="ECO:0000256" key="2">
    <source>
        <dbReference type="ARBA" id="ARBA00006783"/>
    </source>
</evidence>
<evidence type="ECO:0000256" key="7">
    <source>
        <dbReference type="SAM" id="MobiDB-lite"/>
    </source>
</evidence>
<keyword evidence="4" id="KW-0175">Coiled coil</keyword>
<dbReference type="SUPFAM" id="SSF46689">
    <property type="entry name" value="Homeodomain-like"/>
    <property type="match status" value="1"/>
</dbReference>
<evidence type="ECO:0000259" key="8">
    <source>
        <dbReference type="PROSITE" id="PS51294"/>
    </source>
</evidence>
<dbReference type="InterPro" id="IPR009057">
    <property type="entry name" value="Homeodomain-like_sf"/>
</dbReference>
<evidence type="ECO:0000256" key="6">
    <source>
        <dbReference type="ARBA" id="ARBA00023242"/>
    </source>
</evidence>
<dbReference type="InterPro" id="IPR001005">
    <property type="entry name" value="SANT/Myb"/>
</dbReference>
<evidence type="ECO:0000313" key="9">
    <source>
        <dbReference type="EMBL" id="VFU28671.1"/>
    </source>
</evidence>
<dbReference type="InterPro" id="IPR025756">
    <property type="entry name" value="Myb_CC_LHEQLE"/>
</dbReference>
<keyword evidence="5" id="KW-0804">Transcription</keyword>
<dbReference type="PANTHER" id="PTHR31499">
    <property type="entry name" value="MYB FAMILY TRANSCRIPTION FACTOR PHL11"/>
    <property type="match status" value="1"/>
</dbReference>
<gene>
    <name evidence="9" type="ORF">SVIM_LOCUS96843</name>
</gene>
<dbReference type="GO" id="GO:0003677">
    <property type="term" value="F:DNA binding"/>
    <property type="evidence" value="ECO:0007669"/>
    <property type="project" value="InterPro"/>
</dbReference>
<comment type="similarity">
    <text evidence="2">Belongs to the MYB-CC family.</text>
</comment>
<feature type="domain" description="HTH myb-type" evidence="8">
    <location>
        <begin position="223"/>
        <end position="283"/>
    </location>
</feature>
<dbReference type="GO" id="GO:0003700">
    <property type="term" value="F:DNA-binding transcription factor activity"/>
    <property type="evidence" value="ECO:0007669"/>
    <property type="project" value="InterPro"/>
</dbReference>
<protein>
    <recommendedName>
        <fullName evidence="8">HTH myb-type domain-containing protein</fullName>
    </recommendedName>
</protein>
<dbReference type="InterPro" id="IPR006447">
    <property type="entry name" value="Myb_dom_plants"/>
</dbReference>
<dbReference type="Pfam" id="PF00249">
    <property type="entry name" value="Myb_DNA-binding"/>
    <property type="match status" value="1"/>
</dbReference>
<sequence length="363" mass="41112">MNTEKRKVREQNCSLEKFSSDQQMASSWNVGFRFLSNLQEGSIPKFNPGTSDQQIPSEPIISSHFASSAPAPYAPEGCKDLSYDDASNLSACSPVGKTPYSAANPQNYILGLKSSLNLINSQDNQDPRSPGNTRQDLCRNLQRKGLLPPILQRPASKLAVLNRRQIHVDNSFKDHQNHAVACHSFSSQFTKPKSSFQQQKQPENSPDDKISGTNNPVSPGATIESKRRVRWTRDLHKRFVESVNRLGGAQKATPKGILKEMDVHGLTIFHVKSHLQKYRAERYLPESKEVCVSDAGRSEKTPTNAVTRFDQKTGIHIAEAWLLQLDVQRRLHEQMERDLQSRIEEQGRQLKQMLDQQLQKKRY</sequence>
<dbReference type="PANTHER" id="PTHR31499:SF85">
    <property type="entry name" value="TRANSCRIPTION FACTOR MYB-RELATED FAMILY"/>
    <property type="match status" value="1"/>
</dbReference>
<accession>A0A6N2KKK6</accession>
<feature type="region of interest" description="Disordered" evidence="7">
    <location>
        <begin position="191"/>
        <end position="226"/>
    </location>
</feature>
<dbReference type="NCBIfam" id="TIGR01557">
    <property type="entry name" value="myb_SHAQKYF"/>
    <property type="match status" value="1"/>
</dbReference>
<evidence type="ECO:0000256" key="5">
    <source>
        <dbReference type="ARBA" id="ARBA00023163"/>
    </source>
</evidence>
<dbReference type="InterPro" id="IPR046955">
    <property type="entry name" value="PHR1-like"/>
</dbReference>
<reference evidence="9" key="1">
    <citation type="submission" date="2019-03" db="EMBL/GenBank/DDBJ databases">
        <authorList>
            <person name="Mank J."/>
            <person name="Almeida P."/>
        </authorList>
    </citation>
    <scope>NUCLEOTIDE SEQUENCE</scope>
    <source>
        <strain evidence="9">78183</strain>
    </source>
</reference>
<dbReference type="EMBL" id="CAADRP010000447">
    <property type="protein sequence ID" value="VFU28671.1"/>
    <property type="molecule type" value="Genomic_DNA"/>
</dbReference>
<dbReference type="Gene3D" id="1.10.10.60">
    <property type="entry name" value="Homeodomain-like"/>
    <property type="match status" value="1"/>
</dbReference>
<evidence type="ECO:0000256" key="1">
    <source>
        <dbReference type="ARBA" id="ARBA00004123"/>
    </source>
</evidence>
<dbReference type="AlphaFoldDB" id="A0A6N2KKK6"/>
<dbReference type="InterPro" id="IPR017930">
    <property type="entry name" value="Myb_dom"/>
</dbReference>
<dbReference type="PROSITE" id="PS51294">
    <property type="entry name" value="HTH_MYB"/>
    <property type="match status" value="1"/>
</dbReference>
<comment type="subcellular location">
    <subcellularLocation>
        <location evidence="1">Nucleus</location>
    </subcellularLocation>
</comment>